<dbReference type="Proteomes" id="UP001606210">
    <property type="component" value="Unassembled WGS sequence"/>
</dbReference>
<comment type="caution">
    <text evidence="5">The sequence shown here is derived from an EMBL/GenBank/DDBJ whole genome shotgun (WGS) entry which is preliminary data.</text>
</comment>
<keyword evidence="2" id="KW-0604">Photosystem II</keyword>
<evidence type="ECO:0000313" key="6">
    <source>
        <dbReference type="Proteomes" id="UP001606210"/>
    </source>
</evidence>
<evidence type="ECO:0000256" key="1">
    <source>
        <dbReference type="ARBA" id="ARBA00022531"/>
    </source>
</evidence>
<dbReference type="InterPro" id="IPR028203">
    <property type="entry name" value="PSII_CF48-like_dom"/>
</dbReference>
<feature type="domain" description="Photosynthesis system II assembly factor Ycf48/Hcf136-like" evidence="4">
    <location>
        <begin position="56"/>
        <end position="117"/>
    </location>
</feature>
<proteinExistence type="predicted"/>
<evidence type="ECO:0000313" key="5">
    <source>
        <dbReference type="EMBL" id="MFG6429555.1"/>
    </source>
</evidence>
<evidence type="ECO:0000259" key="4">
    <source>
        <dbReference type="Pfam" id="PF14870"/>
    </source>
</evidence>
<organism evidence="5 6">
    <name type="scientific">Pelomonas parva</name>
    <dbReference type="NCBI Taxonomy" id="3299032"/>
    <lineage>
        <taxon>Bacteria</taxon>
        <taxon>Pseudomonadati</taxon>
        <taxon>Pseudomonadota</taxon>
        <taxon>Betaproteobacteria</taxon>
        <taxon>Burkholderiales</taxon>
        <taxon>Sphaerotilaceae</taxon>
        <taxon>Roseateles</taxon>
    </lineage>
</organism>
<name>A0ABW7F1H3_9BURK</name>
<keyword evidence="1" id="KW-0602">Photosynthesis</keyword>
<dbReference type="EMBL" id="JBIGHV010000002">
    <property type="protein sequence ID" value="MFG6429555.1"/>
    <property type="molecule type" value="Genomic_DNA"/>
</dbReference>
<dbReference type="InterPro" id="IPR015943">
    <property type="entry name" value="WD40/YVTN_repeat-like_dom_sf"/>
</dbReference>
<gene>
    <name evidence="5" type="ORF">ACG00Y_06515</name>
</gene>
<dbReference type="PANTHER" id="PTHR47199">
    <property type="entry name" value="PHOTOSYSTEM II STABILITY/ASSEMBLY FACTOR HCF136, CHLOROPLASTIC"/>
    <property type="match status" value="1"/>
</dbReference>
<dbReference type="SUPFAM" id="SSF110296">
    <property type="entry name" value="Oligoxyloglucan reducing end-specific cellobiohydrolase"/>
    <property type="match status" value="1"/>
</dbReference>
<keyword evidence="3" id="KW-0732">Signal</keyword>
<dbReference type="Gene3D" id="2.130.10.10">
    <property type="entry name" value="YVTN repeat-like/Quinoprotein amine dehydrogenase"/>
    <property type="match status" value="2"/>
</dbReference>
<feature type="signal peptide" evidence="3">
    <location>
        <begin position="1"/>
        <end position="21"/>
    </location>
</feature>
<evidence type="ECO:0000256" key="2">
    <source>
        <dbReference type="ARBA" id="ARBA00023276"/>
    </source>
</evidence>
<dbReference type="RefSeq" id="WP_394477095.1">
    <property type="nucleotide sequence ID" value="NZ_JBIGHV010000002.1"/>
</dbReference>
<keyword evidence="6" id="KW-1185">Reference proteome</keyword>
<reference evidence="5 6" key="1">
    <citation type="submission" date="2024-08" db="EMBL/GenBank/DDBJ databases">
        <authorList>
            <person name="Lu H."/>
        </authorList>
    </citation>
    <scope>NUCLEOTIDE SEQUENCE [LARGE SCALE GENOMIC DNA]</scope>
    <source>
        <strain evidence="5 6">LYH14W</strain>
    </source>
</reference>
<protein>
    <submittedName>
        <fullName evidence="5">WD40/YVTN/BNR-like repeat-containing protein</fullName>
    </submittedName>
</protein>
<dbReference type="Pfam" id="PF14870">
    <property type="entry name" value="PSII_BNR"/>
    <property type="match status" value="1"/>
</dbReference>
<evidence type="ECO:0000256" key="3">
    <source>
        <dbReference type="SAM" id="SignalP"/>
    </source>
</evidence>
<feature type="chain" id="PRO_5045262561" evidence="3">
    <location>
        <begin position="22"/>
        <end position="345"/>
    </location>
</feature>
<sequence>MKRRALCSAAALGLLAGPARAAAPLPPVLTQPAAPTPLATRSALLAAAQAGQRLVLAGERGLLVYSDDGGQKWQQAEVPAQVSLTALAFANAQQGWACGHFGSLLQTTDGGQRWQLLLDGRQLAQLELAAAGDDEALREAAQRRVADGPDKPLLDLGLSPDGSVYAVGAYGLAFVRRGDAWQSLHTRLPNRRRLHLYAVRSDGPRVFIAGEQGLLLRSLDGGAHFEALASPYKGSFFGLLLTRDGTLLAYGLRGNVWRSADQGDSWTQVDNPVPVSISAGLQRRDGSLLLLAQNGDLLLSRDDGRSFVRRSALPPLPSATFVEADAGHVVLAGLRGLQRQPLSFT</sequence>
<dbReference type="PANTHER" id="PTHR47199:SF2">
    <property type="entry name" value="PHOTOSYSTEM II STABILITY_ASSEMBLY FACTOR HCF136, CHLOROPLASTIC"/>
    <property type="match status" value="1"/>
</dbReference>
<accession>A0ABW7F1H3</accession>